<dbReference type="Pfam" id="PF19277">
    <property type="entry name" value="GPAT_C"/>
    <property type="match status" value="1"/>
</dbReference>
<dbReference type="PANTHER" id="PTHR12563:SF23">
    <property type="entry name" value="BCDNA.GH07066"/>
    <property type="match status" value="1"/>
</dbReference>
<comment type="subcellular location">
    <subcellularLocation>
        <location evidence="1">Membrane</location>
    </subcellularLocation>
</comment>
<keyword evidence="6" id="KW-1133">Transmembrane helix</keyword>
<dbReference type="InterPro" id="IPR022284">
    <property type="entry name" value="GPAT/DHAPAT"/>
</dbReference>
<comment type="caution">
    <text evidence="8">The sequence shown here is derived from an EMBL/GenBank/DDBJ whole genome shotgun (WGS) entry which is preliminary data.</text>
</comment>
<keyword evidence="5 8" id="KW-0012">Acyltransferase</keyword>
<dbReference type="InterPro" id="IPR041728">
    <property type="entry name" value="GPAT/DHAPAT_LPLAT"/>
</dbReference>
<keyword evidence="4 6" id="KW-0472">Membrane</keyword>
<dbReference type="GO" id="GO:0004366">
    <property type="term" value="F:glycerol-3-phosphate O-acyltransferase activity"/>
    <property type="evidence" value="ECO:0007669"/>
    <property type="project" value="TreeGrafter"/>
</dbReference>
<accession>A0AAW1MLF8</accession>
<dbReference type="EMBL" id="JASPKY010000030">
    <property type="protein sequence ID" value="KAK9747488.1"/>
    <property type="molecule type" value="Genomic_DNA"/>
</dbReference>
<dbReference type="InterPro" id="IPR045520">
    <property type="entry name" value="GPAT/DHAPAT_C"/>
</dbReference>
<sequence>MDLLCNTIGFAGFKKRAGMFINCLYVFFQPDMEGVIEFLFFVGIIYWLYPNFFTKGLSRFRKMVDVVTNRMFDVFNKFAPHEAHPNDSLSTITSLKRFSNDQKIRRHLSREAETKIRRHLSREAETKARENHIFEIKEHAAPPIATKRRPLMGLSCYGCTPTSRESLVNKATENLALKNILNYTPPKSKYSFLQRTFSHLAQVYELKKFDYPQVADRVMYDERLKQAIKKTANQQYRDSKDIGDEFYMTLVKNNEKRARKILKDMRSTLSDFLLRFTSWVLYKLLPCFLTSVVVHPRQIEMLKQAGSTDLPLIFLPLHRSHLDYILMSFILLNNNVRSPLVASGDNLRIPFFGSLLRSLGAFYIKRRIDPVMGRKDHVYRAVLHTYMNECLRAGHNIEFFLEGGRTRTGKPCLPKYGILSVIVEAFMDGTIEDALLVPVSINYEKLVDGNFIREQLGQPKEMETFGSAIKGIWHVLNSNYGMMRIDFNQPFSLRELVKTFNTNGKSSNNAFNKTLKSNPSTTSLYGTDIVSEEHKSLVESISKHVIYDCAQSMAVMSTNAVTFLLLNKYRKGVIIDELVNALDELREDLLSIRRDFGFTGDSLDVINYAVELLGPAVIRKERINGEEIIKPVAVLPNIIELTYYSNTLTTVYALQSIIATAVFSLDTSLGFINQDDLLETALDLCNIFQYEFIFIKPCQNLEATIIDCIDDLIIRKEIFTVKNANTVENEEYYPVIEYEINNKSIEYFRFLRSILSPLVEAYSVSAFCMDKLVGRSLLESELVKEVIDEIKQQLQSGSLLYDECLSVDCIKNAFKLFQKLDVLECHTEKKLRLFYLKEDQDNTDSVRTLYNRINRFKTTNRDEL</sequence>
<evidence type="ECO:0000256" key="3">
    <source>
        <dbReference type="ARBA" id="ARBA00022679"/>
    </source>
</evidence>
<proteinExistence type="inferred from homology"/>
<evidence type="ECO:0000256" key="2">
    <source>
        <dbReference type="ARBA" id="ARBA00007937"/>
    </source>
</evidence>
<dbReference type="AlphaFoldDB" id="A0AAW1MLF8"/>
<dbReference type="InterPro" id="IPR002123">
    <property type="entry name" value="Plipid/glycerol_acylTrfase"/>
</dbReference>
<feature type="transmembrane region" description="Helical" evidence="6">
    <location>
        <begin position="34"/>
        <end position="53"/>
    </location>
</feature>
<evidence type="ECO:0000259" key="7">
    <source>
        <dbReference type="SMART" id="SM00563"/>
    </source>
</evidence>
<keyword evidence="9" id="KW-1185">Reference proteome</keyword>
<dbReference type="GO" id="GO:0006631">
    <property type="term" value="P:fatty acid metabolic process"/>
    <property type="evidence" value="ECO:0007669"/>
    <property type="project" value="TreeGrafter"/>
</dbReference>
<evidence type="ECO:0000313" key="9">
    <source>
        <dbReference type="Proteomes" id="UP001458880"/>
    </source>
</evidence>
<gene>
    <name evidence="8" type="ORF">QE152_g5224</name>
</gene>
<dbReference type="GO" id="GO:0031966">
    <property type="term" value="C:mitochondrial membrane"/>
    <property type="evidence" value="ECO:0007669"/>
    <property type="project" value="TreeGrafter"/>
</dbReference>
<dbReference type="Pfam" id="PF01553">
    <property type="entry name" value="Acyltransferase"/>
    <property type="match status" value="1"/>
</dbReference>
<dbReference type="GO" id="GO:0008654">
    <property type="term" value="P:phospholipid biosynthetic process"/>
    <property type="evidence" value="ECO:0007669"/>
    <property type="project" value="TreeGrafter"/>
</dbReference>
<protein>
    <submittedName>
        <fullName evidence="8">Acyltransferase</fullName>
    </submittedName>
</protein>
<comment type="similarity">
    <text evidence="2">Belongs to the GPAT/DAPAT family.</text>
</comment>
<evidence type="ECO:0000256" key="4">
    <source>
        <dbReference type="ARBA" id="ARBA00023136"/>
    </source>
</evidence>
<name>A0AAW1MLF8_POPJA</name>
<organism evidence="8 9">
    <name type="scientific">Popillia japonica</name>
    <name type="common">Japanese beetle</name>
    <dbReference type="NCBI Taxonomy" id="7064"/>
    <lineage>
        <taxon>Eukaryota</taxon>
        <taxon>Metazoa</taxon>
        <taxon>Ecdysozoa</taxon>
        <taxon>Arthropoda</taxon>
        <taxon>Hexapoda</taxon>
        <taxon>Insecta</taxon>
        <taxon>Pterygota</taxon>
        <taxon>Neoptera</taxon>
        <taxon>Endopterygota</taxon>
        <taxon>Coleoptera</taxon>
        <taxon>Polyphaga</taxon>
        <taxon>Scarabaeiformia</taxon>
        <taxon>Scarabaeidae</taxon>
        <taxon>Rutelinae</taxon>
        <taxon>Popillia</taxon>
    </lineage>
</organism>
<dbReference type="CDD" id="cd07993">
    <property type="entry name" value="LPLAT_DHAPAT-like"/>
    <property type="match status" value="1"/>
</dbReference>
<feature type="transmembrane region" description="Helical" evidence="6">
    <location>
        <begin position="272"/>
        <end position="294"/>
    </location>
</feature>
<dbReference type="GO" id="GO:0019432">
    <property type="term" value="P:triglyceride biosynthetic process"/>
    <property type="evidence" value="ECO:0007669"/>
    <property type="project" value="TreeGrafter"/>
</dbReference>
<feature type="domain" description="Phospholipid/glycerol acyltransferase" evidence="7">
    <location>
        <begin position="312"/>
        <end position="444"/>
    </location>
</feature>
<evidence type="ECO:0000256" key="1">
    <source>
        <dbReference type="ARBA" id="ARBA00004370"/>
    </source>
</evidence>
<evidence type="ECO:0000256" key="6">
    <source>
        <dbReference type="SAM" id="Phobius"/>
    </source>
</evidence>
<reference evidence="8 9" key="1">
    <citation type="journal article" date="2024" name="BMC Genomics">
        <title>De novo assembly and annotation of Popillia japonica's genome with initial clues to its potential as an invasive pest.</title>
        <authorList>
            <person name="Cucini C."/>
            <person name="Boschi S."/>
            <person name="Funari R."/>
            <person name="Cardaioli E."/>
            <person name="Iannotti N."/>
            <person name="Marturano G."/>
            <person name="Paoli F."/>
            <person name="Bruttini M."/>
            <person name="Carapelli A."/>
            <person name="Frati F."/>
            <person name="Nardi F."/>
        </authorList>
    </citation>
    <scope>NUCLEOTIDE SEQUENCE [LARGE SCALE GENOMIC DNA]</scope>
    <source>
        <strain evidence="8">DMR45628</strain>
    </source>
</reference>
<dbReference type="SMART" id="SM00563">
    <property type="entry name" value="PlsC"/>
    <property type="match status" value="1"/>
</dbReference>
<evidence type="ECO:0000256" key="5">
    <source>
        <dbReference type="ARBA" id="ARBA00023315"/>
    </source>
</evidence>
<dbReference type="GO" id="GO:0006072">
    <property type="term" value="P:glycerol-3-phosphate metabolic process"/>
    <property type="evidence" value="ECO:0007669"/>
    <property type="project" value="TreeGrafter"/>
</dbReference>
<keyword evidence="3" id="KW-0808">Transferase</keyword>
<dbReference type="SUPFAM" id="SSF69593">
    <property type="entry name" value="Glycerol-3-phosphate (1)-acyltransferase"/>
    <property type="match status" value="1"/>
</dbReference>
<keyword evidence="6" id="KW-0812">Transmembrane</keyword>
<dbReference type="Proteomes" id="UP001458880">
    <property type="component" value="Unassembled WGS sequence"/>
</dbReference>
<evidence type="ECO:0000313" key="8">
    <source>
        <dbReference type="EMBL" id="KAK9747488.1"/>
    </source>
</evidence>
<dbReference type="PANTHER" id="PTHR12563">
    <property type="entry name" value="GLYCEROL-3-PHOSPHATE ACYLTRANSFERASE"/>
    <property type="match status" value="1"/>
</dbReference>